<proteinExistence type="predicted"/>
<protein>
    <recommendedName>
        <fullName evidence="4">SnoaL-like domain-containing protein</fullName>
    </recommendedName>
</protein>
<dbReference type="RefSeq" id="WP_139167672.1">
    <property type="nucleotide sequence ID" value="NZ_FNAK01000008.1"/>
</dbReference>
<feature type="chain" id="PRO_5010288754" description="SnoaL-like domain-containing protein" evidence="1">
    <location>
        <begin position="21"/>
        <end position="170"/>
    </location>
</feature>
<gene>
    <name evidence="2" type="ORF">SAMN04488071_3286</name>
</gene>
<keyword evidence="3" id="KW-1185">Reference proteome</keyword>
<evidence type="ECO:0000313" key="3">
    <source>
        <dbReference type="Proteomes" id="UP000183685"/>
    </source>
</evidence>
<sequence>MLKSILLICMASFLSFAAVAEPTQQEVLADIYLKALSEADYEALDRLLDDDATVFDMLGAEVAASMDSIATPAKWKGKAFILEQIRQGEEAKTSETTESYESINGFSYGNVVVRENFVTYTTDHPEYVITGSSKVIHVITLKGEKILEHLIVADFKGLDETIQLIEKEGH</sequence>
<evidence type="ECO:0008006" key="4">
    <source>
        <dbReference type="Google" id="ProtNLM"/>
    </source>
</evidence>
<dbReference type="EMBL" id="FNAK01000008">
    <property type="protein sequence ID" value="SDE58739.1"/>
    <property type="molecule type" value="Genomic_DNA"/>
</dbReference>
<evidence type="ECO:0000256" key="1">
    <source>
        <dbReference type="SAM" id="SignalP"/>
    </source>
</evidence>
<dbReference type="STRING" id="637679.GCA_001550055_00065"/>
<evidence type="ECO:0000313" key="2">
    <source>
        <dbReference type="EMBL" id="SDE58739.1"/>
    </source>
</evidence>
<dbReference type="SUPFAM" id="SSF54427">
    <property type="entry name" value="NTF2-like"/>
    <property type="match status" value="1"/>
</dbReference>
<feature type="signal peptide" evidence="1">
    <location>
        <begin position="1"/>
        <end position="20"/>
    </location>
</feature>
<reference evidence="2 3" key="1">
    <citation type="submission" date="2016-10" db="EMBL/GenBank/DDBJ databases">
        <authorList>
            <person name="de Groot N.N."/>
        </authorList>
    </citation>
    <scope>NUCLEOTIDE SEQUENCE [LARGE SCALE GENOMIC DNA]</scope>
    <source>
        <strain evidence="2 3">CGMCC 1.9109</strain>
    </source>
</reference>
<dbReference type="Proteomes" id="UP000183685">
    <property type="component" value="Unassembled WGS sequence"/>
</dbReference>
<dbReference type="Gene3D" id="3.10.450.50">
    <property type="match status" value="1"/>
</dbReference>
<keyword evidence="1" id="KW-0732">Signal</keyword>
<accession>A0A1G7E552</accession>
<organism evidence="2 3">
    <name type="scientific">Kordiimonas lacus</name>
    <dbReference type="NCBI Taxonomy" id="637679"/>
    <lineage>
        <taxon>Bacteria</taxon>
        <taxon>Pseudomonadati</taxon>
        <taxon>Pseudomonadota</taxon>
        <taxon>Alphaproteobacteria</taxon>
        <taxon>Kordiimonadales</taxon>
        <taxon>Kordiimonadaceae</taxon>
        <taxon>Kordiimonas</taxon>
    </lineage>
</organism>
<dbReference type="InterPro" id="IPR032710">
    <property type="entry name" value="NTF2-like_dom_sf"/>
</dbReference>
<name>A0A1G7E552_9PROT</name>
<dbReference type="AlphaFoldDB" id="A0A1G7E552"/>